<dbReference type="EMBL" id="CAKMRJ010005745">
    <property type="protein sequence ID" value="CAH1454477.1"/>
    <property type="molecule type" value="Genomic_DNA"/>
</dbReference>
<proteinExistence type="predicted"/>
<gene>
    <name evidence="3" type="ORF">LVIROSA_LOCUS39651</name>
</gene>
<evidence type="ECO:0000313" key="3">
    <source>
        <dbReference type="EMBL" id="CAH1454477.1"/>
    </source>
</evidence>
<evidence type="ECO:0000259" key="2">
    <source>
        <dbReference type="Pfam" id="PF03108"/>
    </source>
</evidence>
<protein>
    <recommendedName>
        <fullName evidence="2">Transposase MuDR plant domain-containing protein</fullName>
    </recommendedName>
</protein>
<keyword evidence="4" id="KW-1185">Reference proteome</keyword>
<evidence type="ECO:0000256" key="1">
    <source>
        <dbReference type="SAM" id="MobiDB-lite"/>
    </source>
</evidence>
<comment type="caution">
    <text evidence="3">The sequence shown here is derived from an EMBL/GenBank/DDBJ whole genome shotgun (WGS) entry which is preliminary data.</text>
</comment>
<dbReference type="Pfam" id="PF03108">
    <property type="entry name" value="DBD_Tnp_Mut"/>
    <property type="match status" value="1"/>
</dbReference>
<reference evidence="3 4" key="1">
    <citation type="submission" date="2022-01" db="EMBL/GenBank/DDBJ databases">
        <authorList>
            <person name="Xiong W."/>
            <person name="Schranz E."/>
        </authorList>
    </citation>
    <scope>NUCLEOTIDE SEQUENCE [LARGE SCALE GENOMIC DNA]</scope>
</reference>
<sequence length="171" mass="19858">MVMLNMYEEEKEVTIYVTNEKITQQRDKPSSVQDQSIDELDDENDSDSNCPSEESYHSRYSSDNEYELLNSNFKIDAYSSKSQVMKVHSKFPNVIAFIRALNHCAITNEFQYVIKKSDLTRLTTCCEDKKCEWRIHASRTQDEATFEVKKFVETHSCTRSNKCGNKHATQG</sequence>
<name>A0AAU9PVM0_9ASTR</name>
<evidence type="ECO:0000313" key="4">
    <source>
        <dbReference type="Proteomes" id="UP001157418"/>
    </source>
</evidence>
<dbReference type="Proteomes" id="UP001157418">
    <property type="component" value="Unassembled WGS sequence"/>
</dbReference>
<feature type="region of interest" description="Disordered" evidence="1">
    <location>
        <begin position="23"/>
        <end position="61"/>
    </location>
</feature>
<dbReference type="AlphaFoldDB" id="A0AAU9PVM0"/>
<dbReference type="InterPro" id="IPR004332">
    <property type="entry name" value="Transposase_MuDR"/>
</dbReference>
<feature type="compositionally biased region" description="Acidic residues" evidence="1">
    <location>
        <begin position="36"/>
        <end position="46"/>
    </location>
</feature>
<organism evidence="3 4">
    <name type="scientific">Lactuca virosa</name>
    <dbReference type="NCBI Taxonomy" id="75947"/>
    <lineage>
        <taxon>Eukaryota</taxon>
        <taxon>Viridiplantae</taxon>
        <taxon>Streptophyta</taxon>
        <taxon>Embryophyta</taxon>
        <taxon>Tracheophyta</taxon>
        <taxon>Spermatophyta</taxon>
        <taxon>Magnoliopsida</taxon>
        <taxon>eudicotyledons</taxon>
        <taxon>Gunneridae</taxon>
        <taxon>Pentapetalae</taxon>
        <taxon>asterids</taxon>
        <taxon>campanulids</taxon>
        <taxon>Asterales</taxon>
        <taxon>Asteraceae</taxon>
        <taxon>Cichorioideae</taxon>
        <taxon>Cichorieae</taxon>
        <taxon>Lactucinae</taxon>
        <taxon>Lactuca</taxon>
    </lineage>
</organism>
<feature type="domain" description="Transposase MuDR plant" evidence="2">
    <location>
        <begin position="85"/>
        <end position="148"/>
    </location>
</feature>
<accession>A0AAU9PVM0</accession>